<protein>
    <submittedName>
        <fullName evidence="2">Uncharacterized protein</fullName>
    </submittedName>
</protein>
<dbReference type="EMBL" id="QUAB01000014">
    <property type="protein sequence ID" value="REJ07818.1"/>
    <property type="molecule type" value="Genomic_DNA"/>
</dbReference>
<dbReference type="PROSITE" id="PS51257">
    <property type="entry name" value="PROKAR_LIPOPROTEIN"/>
    <property type="match status" value="1"/>
</dbReference>
<proteinExistence type="predicted"/>
<feature type="transmembrane region" description="Helical" evidence="1">
    <location>
        <begin position="78"/>
        <end position="98"/>
    </location>
</feature>
<dbReference type="AlphaFoldDB" id="A0A371NXA6"/>
<feature type="transmembrane region" description="Helical" evidence="1">
    <location>
        <begin position="49"/>
        <end position="66"/>
    </location>
</feature>
<comment type="caution">
    <text evidence="2">The sequence shown here is derived from an EMBL/GenBank/DDBJ whole genome shotgun (WGS) entry which is preliminary data.</text>
</comment>
<evidence type="ECO:0000313" key="2">
    <source>
        <dbReference type="EMBL" id="REJ07818.1"/>
    </source>
</evidence>
<reference evidence="2 3" key="1">
    <citation type="submission" date="2018-08" db="EMBL/GenBank/DDBJ databases">
        <title>Isolation, diversity and antifungal activity of Actinobacteria from cow dung.</title>
        <authorList>
            <person name="Ling L."/>
        </authorList>
    </citation>
    <scope>NUCLEOTIDE SEQUENCE [LARGE SCALE GENOMIC DNA]</scope>
    <source>
        <strain evidence="2 3">NEAU-LLE</strain>
    </source>
</reference>
<gene>
    <name evidence="2" type="ORF">DY023_02300</name>
</gene>
<evidence type="ECO:0000313" key="3">
    <source>
        <dbReference type="Proteomes" id="UP000262172"/>
    </source>
</evidence>
<keyword evidence="1" id="KW-0812">Transmembrane</keyword>
<keyword evidence="1" id="KW-1133">Transmembrane helix</keyword>
<evidence type="ECO:0000256" key="1">
    <source>
        <dbReference type="SAM" id="Phobius"/>
    </source>
</evidence>
<organism evidence="2 3">
    <name type="scientific">Microbacterium bovistercoris</name>
    <dbReference type="NCBI Taxonomy" id="2293570"/>
    <lineage>
        <taxon>Bacteria</taxon>
        <taxon>Bacillati</taxon>
        <taxon>Actinomycetota</taxon>
        <taxon>Actinomycetes</taxon>
        <taxon>Micrococcales</taxon>
        <taxon>Microbacteriaceae</taxon>
        <taxon>Microbacterium</taxon>
    </lineage>
</organism>
<accession>A0A371NXA6</accession>
<keyword evidence="1" id="KW-0472">Membrane</keyword>
<dbReference type="RefSeq" id="WP_116240732.1">
    <property type="nucleotide sequence ID" value="NZ_QUAB01000014.1"/>
</dbReference>
<dbReference type="Proteomes" id="UP000262172">
    <property type="component" value="Unassembled WGS sequence"/>
</dbReference>
<feature type="transmembrane region" description="Helical" evidence="1">
    <location>
        <begin position="12"/>
        <end position="37"/>
    </location>
</feature>
<name>A0A371NXA6_9MICO</name>
<keyword evidence="3" id="KW-1185">Reference proteome</keyword>
<sequence length="101" mass="10270">MSDAPRPPEKSGPGIGAGVGIGCGAHVLGFLLFMATGSLLPYTWGAVKFVWPFVLVLILSVALLIVPRTRRIGAGMTIVAAAAWIIVIGPCIGLIGGFGGL</sequence>